<dbReference type="AlphaFoldDB" id="A0A0E2BM59"/>
<gene>
    <name evidence="1" type="ORF">LEP1GSC179_0855</name>
</gene>
<evidence type="ECO:0000313" key="2">
    <source>
        <dbReference type="Proteomes" id="UP000006329"/>
    </source>
</evidence>
<keyword evidence="2" id="KW-1185">Reference proteome</keyword>
<proteinExistence type="predicted"/>
<dbReference type="Proteomes" id="UP000006329">
    <property type="component" value="Unassembled WGS sequence"/>
</dbReference>
<accession>A0A0E2BM59</accession>
<name>A0A0E2BM59_9LEPT</name>
<comment type="caution">
    <text evidence="1">The sequence shown here is derived from an EMBL/GenBank/DDBJ whole genome shotgun (WGS) entry which is preliminary data.</text>
</comment>
<protein>
    <submittedName>
        <fullName evidence="1">Uncharacterized protein</fullName>
    </submittedName>
</protein>
<sequence>MKQQYFIVLILIFINCKSNLKEVQNASSTPSAALNYKEIVKIIEGPDTWENDYSYISFKNGEVNLTFWGDPPLYGKAKYKIDGTKINVSLISLSYKESTFPDKKFTCEYQFRDHDYLPEKSIECCFEKKKCKKPIVHYDMKSHKPKGRLINLHGHSVQTDDHEKYQTTKDVYFRSKPVIDRNTVIRYDKLVPEDCINPVGADLPPEDYIRIPKESHVLLIGHTLEKEIISGKEGNWFYVRLFPSCPGGYPTTSVEGWIFSEYLEKLKK</sequence>
<organism evidence="1 2">
    <name type="scientific">Leptospira santarosai str. MOR084</name>
    <dbReference type="NCBI Taxonomy" id="1049984"/>
    <lineage>
        <taxon>Bacteria</taxon>
        <taxon>Pseudomonadati</taxon>
        <taxon>Spirochaetota</taxon>
        <taxon>Spirochaetia</taxon>
        <taxon>Leptospirales</taxon>
        <taxon>Leptospiraceae</taxon>
        <taxon>Leptospira</taxon>
    </lineage>
</organism>
<dbReference type="EMBL" id="AHON02000073">
    <property type="protein sequence ID" value="EKO32370.1"/>
    <property type="molecule type" value="Genomic_DNA"/>
</dbReference>
<dbReference type="RefSeq" id="WP_004476813.1">
    <property type="nucleotide sequence ID" value="NZ_AHON02000073.1"/>
</dbReference>
<reference evidence="1" key="1">
    <citation type="submission" date="2012-10" db="EMBL/GenBank/DDBJ databases">
        <authorList>
            <person name="Harkins D.M."/>
            <person name="Durkin A.S."/>
            <person name="Brinkac L.M."/>
            <person name="Haft D.H."/>
            <person name="Selengut J.D."/>
            <person name="Sanka R."/>
            <person name="DePew J."/>
            <person name="Purushe J."/>
            <person name="Matthias M.A."/>
            <person name="Vinetz J.M."/>
            <person name="Sutton G.G."/>
            <person name="Nierman W.C."/>
            <person name="Fouts D.E."/>
        </authorList>
    </citation>
    <scope>NUCLEOTIDE SEQUENCE [LARGE SCALE GENOMIC DNA]</scope>
    <source>
        <strain evidence="1">MOR084</strain>
    </source>
</reference>
<evidence type="ECO:0000313" key="1">
    <source>
        <dbReference type="EMBL" id="EKO32370.1"/>
    </source>
</evidence>